<protein>
    <submittedName>
        <fullName evidence="1">Uncharacterized protein</fullName>
    </submittedName>
</protein>
<keyword evidence="2" id="KW-1185">Reference proteome</keyword>
<name>A0AAN5IEV2_9BILA</name>
<accession>A0AAN5IEV2</accession>
<evidence type="ECO:0000313" key="2">
    <source>
        <dbReference type="Proteomes" id="UP001328107"/>
    </source>
</evidence>
<feature type="non-terminal residue" evidence="1">
    <location>
        <position position="60"/>
    </location>
</feature>
<dbReference type="Proteomes" id="UP001328107">
    <property type="component" value="Unassembled WGS sequence"/>
</dbReference>
<comment type="caution">
    <text evidence="1">The sequence shown here is derived from an EMBL/GenBank/DDBJ whole genome shotgun (WGS) entry which is preliminary data.</text>
</comment>
<organism evidence="1 2">
    <name type="scientific">Pristionchus mayeri</name>
    <dbReference type="NCBI Taxonomy" id="1317129"/>
    <lineage>
        <taxon>Eukaryota</taxon>
        <taxon>Metazoa</taxon>
        <taxon>Ecdysozoa</taxon>
        <taxon>Nematoda</taxon>
        <taxon>Chromadorea</taxon>
        <taxon>Rhabditida</taxon>
        <taxon>Rhabditina</taxon>
        <taxon>Diplogasteromorpha</taxon>
        <taxon>Diplogasteroidea</taxon>
        <taxon>Neodiplogasteridae</taxon>
        <taxon>Pristionchus</taxon>
    </lineage>
</organism>
<gene>
    <name evidence="1" type="ORF">PMAYCL1PPCAC_30256</name>
</gene>
<evidence type="ECO:0000313" key="1">
    <source>
        <dbReference type="EMBL" id="GMR60061.1"/>
    </source>
</evidence>
<feature type="non-terminal residue" evidence="1">
    <location>
        <position position="1"/>
    </location>
</feature>
<dbReference type="EMBL" id="BTRK01000006">
    <property type="protein sequence ID" value="GMR60061.1"/>
    <property type="molecule type" value="Genomic_DNA"/>
</dbReference>
<proteinExistence type="predicted"/>
<reference evidence="2" key="1">
    <citation type="submission" date="2022-10" db="EMBL/GenBank/DDBJ databases">
        <title>Genome assembly of Pristionchus species.</title>
        <authorList>
            <person name="Yoshida K."/>
            <person name="Sommer R.J."/>
        </authorList>
    </citation>
    <scope>NUCLEOTIDE SEQUENCE [LARGE SCALE GENOMIC DNA]</scope>
    <source>
        <strain evidence="2">RS5460</strain>
    </source>
</reference>
<sequence length="60" mass="6168">CSLLIPLFTGGTLSTSLSYLPSSFKSSPSPLAMQNGGRGVLTKGHTVSMASPLLRGSMAR</sequence>
<dbReference type="AlphaFoldDB" id="A0AAN5IEV2"/>